<feature type="domain" description="FAD dependent oxidoreductase" evidence="6">
    <location>
        <begin position="7"/>
        <end position="403"/>
    </location>
</feature>
<comment type="similarity">
    <text evidence="5">Belongs to the L2HGDH family.</text>
</comment>
<sequence>MTSPPRHVVVIGGGILGLAVAERLCRTQPGTQPGTQPRTQVTVVEKDDGWARHQTGHNSGVIHSGLYYPPGSAKARMCRAGAAAMVTLAREEGISHEVCGKLVVATREDELPGLRRLLDRGRANGLGVRELDAAGAREHEPHVAALAALHVPETGIIDYSAVCAVLVRRLEDSGATLRLGTEVLGAHDTDGGRTVLRTTRGDLTADLVVSCAGLHADVVARLLGHQPSAQIVPFRGEYYELTPQAAPLVRGLVYPVPDPDFPFLGVHLTRGVDGHVHAGPNAVLAFAREGYNWRTASWADLRSTLGFPGFWRLAARHYRAGAREVARSASRHLFGDSLRRLVPDLRDTDLVPAPAGVRAQALRPDGTLVDDFLVERAGRVVHVLNAPSPAATSALEIARHIVDDLLGLGGLRGPGAP</sequence>
<dbReference type="InterPro" id="IPR006076">
    <property type="entry name" value="FAD-dep_OxRdtase"/>
</dbReference>
<keyword evidence="3" id="KW-0274">FAD</keyword>
<keyword evidence="2" id="KW-0285">Flavoprotein</keyword>
<dbReference type="PANTHER" id="PTHR43104:SF2">
    <property type="entry name" value="L-2-HYDROXYGLUTARATE DEHYDROGENASE, MITOCHONDRIAL"/>
    <property type="match status" value="1"/>
</dbReference>
<name>A0ABP6H1D4_9MICO</name>
<dbReference type="EMBL" id="BAAARN010000001">
    <property type="protein sequence ID" value="GAA2734037.1"/>
    <property type="molecule type" value="Genomic_DNA"/>
</dbReference>
<dbReference type="Gene3D" id="3.50.50.60">
    <property type="entry name" value="FAD/NAD(P)-binding domain"/>
    <property type="match status" value="1"/>
</dbReference>
<dbReference type="InterPro" id="IPR036188">
    <property type="entry name" value="FAD/NAD-bd_sf"/>
</dbReference>
<organism evidence="7 8">
    <name type="scientific">Pedococcus aerophilus</name>
    <dbReference type="NCBI Taxonomy" id="436356"/>
    <lineage>
        <taxon>Bacteria</taxon>
        <taxon>Bacillati</taxon>
        <taxon>Actinomycetota</taxon>
        <taxon>Actinomycetes</taxon>
        <taxon>Micrococcales</taxon>
        <taxon>Intrasporangiaceae</taxon>
        <taxon>Pedococcus</taxon>
    </lineage>
</organism>
<evidence type="ECO:0000256" key="5">
    <source>
        <dbReference type="ARBA" id="ARBA00037941"/>
    </source>
</evidence>
<dbReference type="SUPFAM" id="SSF51905">
    <property type="entry name" value="FAD/NAD(P)-binding domain"/>
    <property type="match status" value="1"/>
</dbReference>
<accession>A0ABP6H1D4</accession>
<dbReference type="RefSeq" id="WP_344191430.1">
    <property type="nucleotide sequence ID" value="NZ_BAAARN010000001.1"/>
</dbReference>
<gene>
    <name evidence="7" type="primary">lhgO</name>
    <name evidence="7" type="ORF">GCM10009867_13270</name>
</gene>
<evidence type="ECO:0000259" key="6">
    <source>
        <dbReference type="Pfam" id="PF01266"/>
    </source>
</evidence>
<comment type="caution">
    <text evidence="7">The sequence shown here is derived from an EMBL/GenBank/DDBJ whole genome shotgun (WGS) entry which is preliminary data.</text>
</comment>
<evidence type="ECO:0000256" key="1">
    <source>
        <dbReference type="ARBA" id="ARBA00001974"/>
    </source>
</evidence>
<dbReference type="PANTHER" id="PTHR43104">
    <property type="entry name" value="L-2-HYDROXYGLUTARATE DEHYDROGENASE, MITOCHONDRIAL"/>
    <property type="match status" value="1"/>
</dbReference>
<keyword evidence="8" id="KW-1185">Reference proteome</keyword>
<protein>
    <submittedName>
        <fullName evidence="7">L-2-hydroxyglutarate oxidase</fullName>
    </submittedName>
</protein>
<evidence type="ECO:0000256" key="3">
    <source>
        <dbReference type="ARBA" id="ARBA00022827"/>
    </source>
</evidence>
<dbReference type="Proteomes" id="UP001501326">
    <property type="component" value="Unassembled WGS sequence"/>
</dbReference>
<dbReference type="Pfam" id="PF01266">
    <property type="entry name" value="DAO"/>
    <property type="match status" value="1"/>
</dbReference>
<evidence type="ECO:0000313" key="7">
    <source>
        <dbReference type="EMBL" id="GAA2734037.1"/>
    </source>
</evidence>
<comment type="cofactor">
    <cofactor evidence="1">
        <name>FAD</name>
        <dbReference type="ChEBI" id="CHEBI:57692"/>
    </cofactor>
</comment>
<evidence type="ECO:0000256" key="2">
    <source>
        <dbReference type="ARBA" id="ARBA00022630"/>
    </source>
</evidence>
<dbReference type="Gene3D" id="3.30.9.10">
    <property type="entry name" value="D-Amino Acid Oxidase, subunit A, domain 2"/>
    <property type="match status" value="1"/>
</dbReference>
<dbReference type="NCBIfam" id="NF008726">
    <property type="entry name" value="PRK11728.1"/>
    <property type="match status" value="1"/>
</dbReference>
<proteinExistence type="inferred from homology"/>
<evidence type="ECO:0000256" key="4">
    <source>
        <dbReference type="ARBA" id="ARBA00023002"/>
    </source>
</evidence>
<reference evidence="8" key="1">
    <citation type="journal article" date="2019" name="Int. J. Syst. Evol. Microbiol.">
        <title>The Global Catalogue of Microorganisms (GCM) 10K type strain sequencing project: providing services to taxonomists for standard genome sequencing and annotation.</title>
        <authorList>
            <consortium name="The Broad Institute Genomics Platform"/>
            <consortium name="The Broad Institute Genome Sequencing Center for Infectious Disease"/>
            <person name="Wu L."/>
            <person name="Ma J."/>
        </authorList>
    </citation>
    <scope>NUCLEOTIDE SEQUENCE [LARGE SCALE GENOMIC DNA]</scope>
    <source>
        <strain evidence="8">JCM 16378</strain>
    </source>
</reference>
<evidence type="ECO:0000313" key="8">
    <source>
        <dbReference type="Proteomes" id="UP001501326"/>
    </source>
</evidence>
<keyword evidence="4" id="KW-0560">Oxidoreductase</keyword>